<accession>A0A1R0GZN5</accession>
<keyword evidence="2" id="KW-1185">Reference proteome</keyword>
<evidence type="ECO:0000313" key="2">
    <source>
        <dbReference type="Proteomes" id="UP000187455"/>
    </source>
</evidence>
<protein>
    <submittedName>
        <fullName evidence="1">Uncharacterized protein</fullName>
    </submittedName>
</protein>
<gene>
    <name evidence="1" type="ORF">AYI68_g3539</name>
</gene>
<evidence type="ECO:0000313" key="1">
    <source>
        <dbReference type="EMBL" id="OLY82346.1"/>
    </source>
</evidence>
<dbReference type="AlphaFoldDB" id="A0A1R0GZN5"/>
<proteinExistence type="predicted"/>
<dbReference type="Proteomes" id="UP000187455">
    <property type="component" value="Unassembled WGS sequence"/>
</dbReference>
<sequence>MKSECNKSITDVELSKIIGSSKIQIVSHNEQTSDFSENGKSQEDSADIIFERDPYSVDAEGCSNDKSYISLHEGFHSNYETLYLKRTLKTNLLCRLIFWADGLDLRVKDKGNCLGCRKTSISINYRDQYNRL</sequence>
<organism evidence="1 2">
    <name type="scientific">Smittium mucronatum</name>
    <dbReference type="NCBI Taxonomy" id="133383"/>
    <lineage>
        <taxon>Eukaryota</taxon>
        <taxon>Fungi</taxon>
        <taxon>Fungi incertae sedis</taxon>
        <taxon>Zoopagomycota</taxon>
        <taxon>Kickxellomycotina</taxon>
        <taxon>Harpellomycetes</taxon>
        <taxon>Harpellales</taxon>
        <taxon>Legeriomycetaceae</taxon>
        <taxon>Smittium</taxon>
    </lineage>
</organism>
<dbReference type="EMBL" id="LSSL01001619">
    <property type="protein sequence ID" value="OLY82346.1"/>
    <property type="molecule type" value="Genomic_DNA"/>
</dbReference>
<reference evidence="1 2" key="1">
    <citation type="journal article" date="2016" name="Mol. Biol. Evol.">
        <title>Genome-Wide Survey of Gut Fungi (Harpellales) Reveals the First Horizontally Transferred Ubiquitin Gene from a Mosquito Host.</title>
        <authorList>
            <person name="Wang Y."/>
            <person name="White M.M."/>
            <person name="Kvist S."/>
            <person name="Moncalvo J.M."/>
        </authorList>
    </citation>
    <scope>NUCLEOTIDE SEQUENCE [LARGE SCALE GENOMIC DNA]</scope>
    <source>
        <strain evidence="1 2">ALG-7-W6</strain>
    </source>
</reference>
<comment type="caution">
    <text evidence="1">The sequence shown here is derived from an EMBL/GenBank/DDBJ whole genome shotgun (WGS) entry which is preliminary data.</text>
</comment>
<name>A0A1R0GZN5_9FUNG</name>